<dbReference type="AlphaFoldDB" id="A0A368VIA3"/>
<keyword evidence="4" id="KW-1185">Reference proteome</keyword>
<keyword evidence="3" id="KW-0378">Hydrolase</keyword>
<feature type="signal peptide" evidence="1">
    <location>
        <begin position="1"/>
        <end position="31"/>
    </location>
</feature>
<dbReference type="EMBL" id="QPJC01000013">
    <property type="protein sequence ID" value="RCW39929.1"/>
    <property type="molecule type" value="Genomic_DNA"/>
</dbReference>
<dbReference type="GO" id="GO:0004180">
    <property type="term" value="F:carboxypeptidase activity"/>
    <property type="evidence" value="ECO:0007669"/>
    <property type="project" value="UniProtKB-KW"/>
</dbReference>
<name>A0A368VIA3_9ACTN</name>
<evidence type="ECO:0000256" key="1">
    <source>
        <dbReference type="SAM" id="SignalP"/>
    </source>
</evidence>
<accession>A0A368VIA3</accession>
<keyword evidence="3" id="KW-0645">Protease</keyword>
<dbReference type="RefSeq" id="WP_246195819.1">
    <property type="nucleotide sequence ID" value="NZ_QPJC01000013.1"/>
</dbReference>
<gene>
    <name evidence="3" type="ORF">DFQ14_11310</name>
</gene>
<dbReference type="Proteomes" id="UP000253495">
    <property type="component" value="Unassembled WGS sequence"/>
</dbReference>
<evidence type="ECO:0000313" key="4">
    <source>
        <dbReference type="Proteomes" id="UP000253495"/>
    </source>
</evidence>
<dbReference type="SUPFAM" id="SSF56601">
    <property type="entry name" value="beta-lactamase/transpeptidase-like"/>
    <property type="match status" value="1"/>
</dbReference>
<dbReference type="Gene3D" id="3.40.710.10">
    <property type="entry name" value="DD-peptidase/beta-lactamase superfamily"/>
    <property type="match status" value="1"/>
</dbReference>
<keyword evidence="1" id="KW-0732">Signal</keyword>
<evidence type="ECO:0000259" key="2">
    <source>
        <dbReference type="Pfam" id="PF00144"/>
    </source>
</evidence>
<keyword evidence="3" id="KW-0121">Carboxypeptidase</keyword>
<protein>
    <submittedName>
        <fullName evidence="3">D-alanyl-D-alanine carboxypeptidase</fullName>
    </submittedName>
</protein>
<reference evidence="3 4" key="1">
    <citation type="submission" date="2018-07" db="EMBL/GenBank/DDBJ databases">
        <title>Genomic Encyclopedia of Type Strains, Phase III (KMG-III): the genomes of soil and plant-associated and newly described type strains.</title>
        <authorList>
            <person name="Whitman W."/>
        </authorList>
    </citation>
    <scope>NUCLEOTIDE SEQUENCE [LARGE SCALE GENOMIC DNA]</scope>
    <source>
        <strain evidence="3 4">CECT 8575</strain>
    </source>
</reference>
<dbReference type="InterPro" id="IPR012338">
    <property type="entry name" value="Beta-lactam/transpept-like"/>
</dbReference>
<dbReference type="PANTHER" id="PTHR46825">
    <property type="entry name" value="D-ALANYL-D-ALANINE-CARBOXYPEPTIDASE/ENDOPEPTIDASE AMPH"/>
    <property type="match status" value="1"/>
</dbReference>
<feature type="domain" description="Beta-lactamase-related" evidence="2">
    <location>
        <begin position="42"/>
        <end position="340"/>
    </location>
</feature>
<dbReference type="PANTHER" id="PTHR46825:SF7">
    <property type="entry name" value="D-ALANYL-D-ALANINE CARBOXYPEPTIDASE"/>
    <property type="match status" value="1"/>
</dbReference>
<sequence>MFSALVSVRRRLTVAAAALVITVGSATTAAAQPSPQAELDAVHDAGMPGILASVRDGAHTWTGSAGVADMRTGRPLHPNSHHRVGSITKTFTAVAVLQQVGAGRIELDAPVGDYLPELLPGERGDTVTVRMLLNHTSGIGDYDTILFDSLLRGSLADLEANRWRYRRAEEIATIGLEAPPTNAPGERWSYSNTNYVLTGLLLEKVTGHDAEDYITERIIRPLRLRNTYFPGGLPFILGPHGKAYEALYRMPEQPGEYSVYNMTWAGTAGALISTTEDLNTFYRALLSGRLLAPDLLAQMKRTVPILDARGNEIGRYGLGLRRIDAGACGTLWGHDGVVFGMSTLSLHSADGSRQLTYGLNMTKYQQLGPDGVPVPGPIDAALGRVLEKTMCRQAPGQQVSVRELRTLTAATP</sequence>
<feature type="chain" id="PRO_5016760208" evidence="1">
    <location>
        <begin position="32"/>
        <end position="412"/>
    </location>
</feature>
<proteinExistence type="predicted"/>
<dbReference type="Pfam" id="PF00144">
    <property type="entry name" value="Beta-lactamase"/>
    <property type="match status" value="1"/>
</dbReference>
<dbReference type="InterPro" id="IPR050491">
    <property type="entry name" value="AmpC-like"/>
</dbReference>
<dbReference type="InterPro" id="IPR001466">
    <property type="entry name" value="Beta-lactam-related"/>
</dbReference>
<comment type="caution">
    <text evidence="3">The sequence shown here is derived from an EMBL/GenBank/DDBJ whole genome shotgun (WGS) entry which is preliminary data.</text>
</comment>
<evidence type="ECO:0000313" key="3">
    <source>
        <dbReference type="EMBL" id="RCW39929.1"/>
    </source>
</evidence>
<organism evidence="3 4">
    <name type="scientific">Halopolyspora algeriensis</name>
    <dbReference type="NCBI Taxonomy" id="1500506"/>
    <lineage>
        <taxon>Bacteria</taxon>
        <taxon>Bacillati</taxon>
        <taxon>Actinomycetota</taxon>
        <taxon>Actinomycetes</taxon>
        <taxon>Actinomycetes incertae sedis</taxon>
        <taxon>Halopolyspora</taxon>
    </lineage>
</organism>